<dbReference type="EMBL" id="CP048914">
    <property type="protein sequence ID" value="QMS85338.1"/>
    <property type="molecule type" value="Genomic_DNA"/>
</dbReference>
<gene>
    <name evidence="1" type="ORF">G4Z02_06080</name>
</gene>
<dbReference type="PROSITE" id="PS51257">
    <property type="entry name" value="PROKAR_LIPOPROTEIN"/>
    <property type="match status" value="1"/>
</dbReference>
<sequence>MKSYQLIAILLVFLLSSCSNPIKLKYELPEDAAIIGNLIVTNIENGTASVSSMDTDTNTMYVYATINNAKDSVIDVEWYYGIDVLIQEDSVTITDSPQTLRITATSPSGGWFPGDYSVDVYKDDLFIDSIEYTVVDEELRTNPSWLVGSYAYEYSDGTLPTNIAYQNYDLNADGTWTSEYQWYSGNSTSTGDDDGTWDYYDGVVTFYTERGYTIEFDVIGHRLALEEAYWNGVTQYFSRPWTD</sequence>
<dbReference type="KEGG" id="xcl:G4Z02_06080"/>
<dbReference type="Proteomes" id="UP000514720">
    <property type="component" value="Chromosome"/>
</dbReference>
<name>A0A7L7KU89_9MOLU</name>
<accession>A0A7L7KU89</accession>
<evidence type="ECO:0000313" key="2">
    <source>
        <dbReference type="Proteomes" id="UP000514720"/>
    </source>
</evidence>
<dbReference type="AlphaFoldDB" id="A0A7L7KU89"/>
<dbReference type="RefSeq" id="WP_258877131.1">
    <property type="nucleotide sequence ID" value="NZ_CP048914.1"/>
</dbReference>
<keyword evidence="2" id="KW-1185">Reference proteome</keyword>
<organism evidence="1 2">
    <name type="scientific">Candidatus Xianfuyuplasma coldseepsis</name>
    <dbReference type="NCBI Taxonomy" id="2782163"/>
    <lineage>
        <taxon>Bacteria</taxon>
        <taxon>Bacillati</taxon>
        <taxon>Mycoplasmatota</taxon>
        <taxon>Mollicutes</taxon>
        <taxon>Candidatus Izemoplasmatales</taxon>
        <taxon>Candidatus Izemoplasmataceae</taxon>
        <taxon>Candidatus Xianfuyuplasma</taxon>
    </lineage>
</organism>
<evidence type="ECO:0000313" key="1">
    <source>
        <dbReference type="EMBL" id="QMS85338.1"/>
    </source>
</evidence>
<proteinExistence type="predicted"/>
<reference evidence="1 2" key="1">
    <citation type="submission" date="2020-02" db="EMBL/GenBank/DDBJ databases">
        <authorList>
            <person name="Zheng R.K."/>
            <person name="Sun C.M."/>
        </authorList>
    </citation>
    <scope>NUCLEOTIDE SEQUENCE [LARGE SCALE GENOMIC DNA]</scope>
    <source>
        <strain evidence="2">zrk13</strain>
    </source>
</reference>
<protein>
    <submittedName>
        <fullName evidence="1">Uncharacterized protein</fullName>
    </submittedName>
</protein>